<gene>
    <name evidence="1" type="ORF">FH608_018570</name>
</gene>
<dbReference type="EMBL" id="VDLX02000006">
    <property type="protein sequence ID" value="KAB8194176.1"/>
    <property type="molecule type" value="Genomic_DNA"/>
</dbReference>
<organism evidence="1 2">
    <name type="scientific">Nonomuraea phyllanthi</name>
    <dbReference type="NCBI Taxonomy" id="2219224"/>
    <lineage>
        <taxon>Bacteria</taxon>
        <taxon>Bacillati</taxon>
        <taxon>Actinomycetota</taxon>
        <taxon>Actinomycetes</taxon>
        <taxon>Streptosporangiales</taxon>
        <taxon>Streptosporangiaceae</taxon>
        <taxon>Nonomuraea</taxon>
    </lineage>
</organism>
<dbReference type="Pfam" id="PF13185">
    <property type="entry name" value="GAF_2"/>
    <property type="match status" value="1"/>
</dbReference>
<dbReference type="AlphaFoldDB" id="A0A5C4WKU1"/>
<evidence type="ECO:0000313" key="1">
    <source>
        <dbReference type="EMBL" id="KAB8194176.1"/>
    </source>
</evidence>
<accession>A0A5C4WKU1</accession>
<protein>
    <submittedName>
        <fullName evidence="1">GAF domain-containing protein</fullName>
    </submittedName>
</protein>
<dbReference type="OrthoDB" id="5243158at2"/>
<evidence type="ECO:0000313" key="2">
    <source>
        <dbReference type="Proteomes" id="UP000312512"/>
    </source>
</evidence>
<dbReference type="Proteomes" id="UP000312512">
    <property type="component" value="Unassembled WGS sequence"/>
</dbReference>
<comment type="caution">
    <text evidence="1">The sequence shown here is derived from an EMBL/GenBank/DDBJ whole genome shotgun (WGS) entry which is preliminary data.</text>
</comment>
<keyword evidence="2" id="KW-1185">Reference proteome</keyword>
<proteinExistence type="predicted"/>
<dbReference type="SMART" id="SM00065">
    <property type="entry name" value="GAF"/>
    <property type="match status" value="1"/>
</dbReference>
<sequence length="218" mass="22779">MPLQDYSLPNSQPSRRTPLTERQLLHSVVETARQIFGAAASSIFLIDGASGDLVFEAVAGKGDAHLPGTRFPAGTGIAGWVAVSGQPVYIDDLDGSRQFARGVAQSTGYVPSSLMAAPLTRGVDCIGVLEVLDPSTASRNELADLDVLGLLAVQAAIGLEILIRARTRTNGTPLSDENAMLLDRIGRRMCTADPATAALALSLLTTAEEVLAGGRSPR</sequence>
<dbReference type="RefSeq" id="WP_139631783.1">
    <property type="nucleotide sequence ID" value="NZ_VDLX02000006.1"/>
</dbReference>
<dbReference type="InterPro" id="IPR029016">
    <property type="entry name" value="GAF-like_dom_sf"/>
</dbReference>
<reference evidence="1 2" key="1">
    <citation type="submission" date="2019-10" db="EMBL/GenBank/DDBJ databases">
        <title>Nonomuraea sp. nov., isolated from Phyllanthus amarus.</title>
        <authorList>
            <person name="Klykleung N."/>
            <person name="Tanasupawat S."/>
        </authorList>
    </citation>
    <scope>NUCLEOTIDE SEQUENCE [LARGE SCALE GENOMIC DNA]</scope>
    <source>
        <strain evidence="1 2">PA1-10</strain>
    </source>
</reference>
<dbReference type="SUPFAM" id="SSF55781">
    <property type="entry name" value="GAF domain-like"/>
    <property type="match status" value="1"/>
</dbReference>
<name>A0A5C4WKU1_9ACTN</name>
<dbReference type="InterPro" id="IPR003018">
    <property type="entry name" value="GAF"/>
</dbReference>
<dbReference type="Gene3D" id="3.30.450.40">
    <property type="match status" value="1"/>
</dbReference>